<dbReference type="GO" id="GO:0055085">
    <property type="term" value="P:transmembrane transport"/>
    <property type="evidence" value="ECO:0007669"/>
    <property type="project" value="InterPro"/>
</dbReference>
<dbReference type="PROSITE" id="PS50928">
    <property type="entry name" value="ABC_TM1"/>
    <property type="match status" value="1"/>
</dbReference>
<dbReference type="Pfam" id="PF00528">
    <property type="entry name" value="BPD_transp_1"/>
    <property type="match status" value="1"/>
</dbReference>
<evidence type="ECO:0000313" key="9">
    <source>
        <dbReference type="EMBL" id="OQD58400.1"/>
    </source>
</evidence>
<evidence type="ECO:0000313" key="10">
    <source>
        <dbReference type="Proteomes" id="UP000191661"/>
    </source>
</evidence>
<evidence type="ECO:0000256" key="2">
    <source>
        <dbReference type="ARBA" id="ARBA00022448"/>
    </source>
</evidence>
<dbReference type="PANTHER" id="PTHR30151">
    <property type="entry name" value="ALKANE SULFONATE ABC TRANSPORTER-RELATED, MEMBRANE SUBUNIT"/>
    <property type="match status" value="1"/>
</dbReference>
<feature type="domain" description="ABC transmembrane type-1" evidence="8">
    <location>
        <begin position="76"/>
        <end position="263"/>
    </location>
</feature>
<evidence type="ECO:0000256" key="7">
    <source>
        <dbReference type="RuleBase" id="RU363032"/>
    </source>
</evidence>
<dbReference type="Gene3D" id="1.10.3720.10">
    <property type="entry name" value="MetI-like"/>
    <property type="match status" value="1"/>
</dbReference>
<dbReference type="CDD" id="cd06261">
    <property type="entry name" value="TM_PBP2"/>
    <property type="match status" value="1"/>
</dbReference>
<comment type="subcellular location">
    <subcellularLocation>
        <location evidence="1 7">Cell membrane</location>
        <topology evidence="1 7">Multi-pass membrane protein</topology>
    </subcellularLocation>
</comment>
<feature type="transmembrane region" description="Helical" evidence="7">
    <location>
        <begin position="83"/>
        <end position="105"/>
    </location>
</feature>
<dbReference type="PANTHER" id="PTHR30151:SF0">
    <property type="entry name" value="ABC TRANSPORTER PERMEASE PROTEIN MJ0413-RELATED"/>
    <property type="match status" value="1"/>
</dbReference>
<dbReference type="AlphaFoldDB" id="A0A1V6N0Y8"/>
<evidence type="ECO:0000256" key="3">
    <source>
        <dbReference type="ARBA" id="ARBA00022475"/>
    </source>
</evidence>
<keyword evidence="4 7" id="KW-0812">Transmembrane</keyword>
<comment type="similarity">
    <text evidence="7">Belongs to the binding-protein-dependent transport system permease family.</text>
</comment>
<evidence type="ECO:0000256" key="5">
    <source>
        <dbReference type="ARBA" id="ARBA00022989"/>
    </source>
</evidence>
<keyword evidence="5 7" id="KW-1133">Transmembrane helix</keyword>
<evidence type="ECO:0000256" key="4">
    <source>
        <dbReference type="ARBA" id="ARBA00022692"/>
    </source>
</evidence>
<comment type="caution">
    <text evidence="9">The sequence shown here is derived from an EMBL/GenBank/DDBJ whole genome shotgun (WGS) entry which is preliminary data.</text>
</comment>
<dbReference type="GO" id="GO:0005886">
    <property type="term" value="C:plasma membrane"/>
    <property type="evidence" value="ECO:0007669"/>
    <property type="project" value="UniProtKB-SubCell"/>
</dbReference>
<keyword evidence="10" id="KW-1185">Reference proteome</keyword>
<evidence type="ECO:0000256" key="6">
    <source>
        <dbReference type="ARBA" id="ARBA00023136"/>
    </source>
</evidence>
<feature type="transmembrane region" description="Helical" evidence="7">
    <location>
        <begin position="29"/>
        <end position="48"/>
    </location>
</feature>
<evidence type="ECO:0000256" key="1">
    <source>
        <dbReference type="ARBA" id="ARBA00004651"/>
    </source>
</evidence>
<feature type="transmembrane region" description="Helical" evidence="7">
    <location>
        <begin position="126"/>
        <end position="150"/>
    </location>
</feature>
<dbReference type="SUPFAM" id="SSF161098">
    <property type="entry name" value="MetI-like"/>
    <property type="match status" value="1"/>
</dbReference>
<keyword evidence="6 7" id="KW-0472">Membrane</keyword>
<gene>
    <name evidence="9" type="ORF">MBBAR_16c00030</name>
</gene>
<keyword evidence="2 7" id="KW-0813">Transport</keyword>
<dbReference type="Proteomes" id="UP000191661">
    <property type="component" value="Unassembled WGS sequence"/>
</dbReference>
<dbReference type="EMBL" id="JXMW01000016">
    <property type="protein sequence ID" value="OQD58400.1"/>
    <property type="molecule type" value="Genomic_DNA"/>
</dbReference>
<protein>
    <submittedName>
        <fullName evidence="9">ABC-type transporter, permease component</fullName>
    </submittedName>
</protein>
<accession>A0A1V6N0Y8</accession>
<name>A0A1V6N0Y8_METAZ</name>
<dbReference type="InterPro" id="IPR000515">
    <property type="entry name" value="MetI-like"/>
</dbReference>
<dbReference type="RefSeq" id="WP_080460686.1">
    <property type="nucleotide sequence ID" value="NZ_JXMW01000016.1"/>
</dbReference>
<reference evidence="9 10" key="1">
    <citation type="submission" date="2014-12" db="EMBL/GenBank/DDBJ databases">
        <title>Genome sequence of Methanobrevibacter arboriphilicus DH1, DSM1125.</title>
        <authorList>
            <person name="Poehlein A."/>
            <person name="Thauer R.K."/>
            <person name="Seedorf H."/>
            <person name="Daniel R."/>
        </authorList>
    </citation>
    <scope>NUCLEOTIDE SEQUENCE [LARGE SCALE GENOMIC DNA]</scope>
    <source>
        <strain evidence="9 10">DH1</strain>
    </source>
</reference>
<evidence type="ECO:0000259" key="8">
    <source>
        <dbReference type="PROSITE" id="PS50928"/>
    </source>
</evidence>
<organism evidence="9 10">
    <name type="scientific">Methanobrevibacter arboriphilus JCM 13429 = DSM 1125</name>
    <dbReference type="NCBI Taxonomy" id="1300164"/>
    <lineage>
        <taxon>Archaea</taxon>
        <taxon>Methanobacteriati</taxon>
        <taxon>Methanobacteriota</taxon>
        <taxon>Methanomada group</taxon>
        <taxon>Methanobacteria</taxon>
        <taxon>Methanobacteriales</taxon>
        <taxon>Methanobacteriaceae</taxon>
        <taxon>Methanobrevibacter</taxon>
    </lineage>
</organism>
<dbReference type="OrthoDB" id="50379at2157"/>
<feature type="transmembrane region" description="Helical" evidence="7">
    <location>
        <begin position="241"/>
        <end position="262"/>
    </location>
</feature>
<dbReference type="InterPro" id="IPR035906">
    <property type="entry name" value="MetI-like_sf"/>
</dbReference>
<keyword evidence="3" id="KW-1003">Cell membrane</keyword>
<sequence length="274" mass="30898">MNLIILINNLNKIIFNKFISIIHKIIHKFSAVIIFFIIWEFLSVIGVFNPNFISSPSTIIIKIVELSLSGIIPFETAYTLIRVLIGVSLALIVAIPLGFLLGGFFKRIENSLNPLLRLLEQINPLTLFHLIILFTLINELAIVLVIYWAVQWPLLNNTVTGAKNVPSEFVKIGKSLNFNKSDIFWKIQLPSALPYIFTGLRLGVIFAFLIAMGVEMMGMTTGNGLGYFIMHSQETGYVPDMWAGVAVMTILAVLVNYSITLIEKEFYRIENLLF</sequence>
<proteinExistence type="inferred from homology"/>